<accession>L8JZK4</accession>
<dbReference type="InterPro" id="IPR003594">
    <property type="entry name" value="HATPase_dom"/>
</dbReference>
<keyword evidence="7" id="KW-0472">Membrane</keyword>
<name>L8JZK4_9BACT</name>
<dbReference type="EMBL" id="AMZN01000004">
    <property type="protein sequence ID" value="ELR73593.1"/>
    <property type="molecule type" value="Genomic_DNA"/>
</dbReference>
<gene>
    <name evidence="9" type="ORF">C900_02678</name>
</gene>
<dbReference type="InterPro" id="IPR003661">
    <property type="entry name" value="HisK_dim/P_dom"/>
</dbReference>
<dbReference type="Gene3D" id="3.30.565.10">
    <property type="entry name" value="Histidine kinase-like ATPase, C-terminal domain"/>
    <property type="match status" value="1"/>
</dbReference>
<evidence type="ECO:0000256" key="4">
    <source>
        <dbReference type="ARBA" id="ARBA00022679"/>
    </source>
</evidence>
<proteinExistence type="predicted"/>
<dbReference type="InterPro" id="IPR036097">
    <property type="entry name" value="HisK_dim/P_sf"/>
</dbReference>
<dbReference type="SUPFAM" id="SSF47384">
    <property type="entry name" value="Homodimeric domain of signal transducing histidine kinase"/>
    <property type="match status" value="1"/>
</dbReference>
<evidence type="ECO:0000256" key="7">
    <source>
        <dbReference type="SAM" id="Phobius"/>
    </source>
</evidence>
<dbReference type="InterPro" id="IPR036890">
    <property type="entry name" value="HATPase_C_sf"/>
</dbReference>
<keyword evidence="3" id="KW-0597">Phosphoprotein</keyword>
<comment type="caution">
    <text evidence="9">The sequence shown here is derived from an EMBL/GenBank/DDBJ whole genome shotgun (WGS) entry which is preliminary data.</text>
</comment>
<dbReference type="InterPro" id="IPR004358">
    <property type="entry name" value="Sig_transdc_His_kin-like_C"/>
</dbReference>
<evidence type="ECO:0000256" key="6">
    <source>
        <dbReference type="ARBA" id="ARBA00023012"/>
    </source>
</evidence>
<keyword evidence="6" id="KW-0902">Two-component regulatory system</keyword>
<organism evidence="9 10">
    <name type="scientific">Fulvivirga imtechensis AK7</name>
    <dbReference type="NCBI Taxonomy" id="1237149"/>
    <lineage>
        <taxon>Bacteria</taxon>
        <taxon>Pseudomonadati</taxon>
        <taxon>Bacteroidota</taxon>
        <taxon>Cytophagia</taxon>
        <taxon>Cytophagales</taxon>
        <taxon>Fulvivirgaceae</taxon>
        <taxon>Fulvivirga</taxon>
    </lineage>
</organism>
<evidence type="ECO:0000313" key="9">
    <source>
        <dbReference type="EMBL" id="ELR73593.1"/>
    </source>
</evidence>
<feature type="transmembrane region" description="Helical" evidence="7">
    <location>
        <begin position="166"/>
        <end position="190"/>
    </location>
</feature>
<dbReference type="Pfam" id="PF00512">
    <property type="entry name" value="HisKA"/>
    <property type="match status" value="1"/>
</dbReference>
<dbReference type="SMART" id="SM00388">
    <property type="entry name" value="HisKA"/>
    <property type="match status" value="1"/>
</dbReference>
<keyword evidence="7" id="KW-1133">Transmembrane helix</keyword>
<dbReference type="PATRIC" id="fig|1237149.3.peg.369"/>
<dbReference type="Gene3D" id="1.10.287.130">
    <property type="match status" value="1"/>
</dbReference>
<dbReference type="SMART" id="SM00387">
    <property type="entry name" value="HATPase_c"/>
    <property type="match status" value="1"/>
</dbReference>
<evidence type="ECO:0000256" key="1">
    <source>
        <dbReference type="ARBA" id="ARBA00000085"/>
    </source>
</evidence>
<dbReference type="GO" id="GO:0000155">
    <property type="term" value="F:phosphorelay sensor kinase activity"/>
    <property type="evidence" value="ECO:0007669"/>
    <property type="project" value="InterPro"/>
</dbReference>
<dbReference type="CDD" id="cd00075">
    <property type="entry name" value="HATPase"/>
    <property type="match status" value="1"/>
</dbReference>
<dbReference type="InterPro" id="IPR005467">
    <property type="entry name" value="His_kinase_dom"/>
</dbReference>
<evidence type="ECO:0000313" key="10">
    <source>
        <dbReference type="Proteomes" id="UP000011135"/>
    </source>
</evidence>
<dbReference type="AlphaFoldDB" id="L8JZK4"/>
<reference evidence="9 10" key="1">
    <citation type="submission" date="2012-12" db="EMBL/GenBank/DDBJ databases">
        <title>Genome assembly of Fulvivirga imtechensis AK7.</title>
        <authorList>
            <person name="Nupur N."/>
            <person name="Khatri I."/>
            <person name="Kumar R."/>
            <person name="Subramanian S."/>
            <person name="Pinnaka A."/>
        </authorList>
    </citation>
    <scope>NUCLEOTIDE SEQUENCE [LARGE SCALE GENOMIC DNA]</scope>
    <source>
        <strain evidence="9 10">AK7</strain>
    </source>
</reference>
<sequence>MRAYTNGESHYSKAQKNATRYLIMYAYSENPGHWEEFRKELNVIEGGRSARTSMADGGDADIIRRNLLAARNHADDVDNMIWLFENFQHVPFMKRAIRAWKEADQLVAEKYAYALEIREKVYRRKLGQDQKQALVERINEYTKAINEKENEFSAIFGDASRTLNGYLFYFNILMILLIVGSGSFLTMSMISSLDEKNRDLISTNDELDKFVYSASHDLRAPITSMKGLIEISKLEGDDEKKQQYLNLMMDTLNRQDHFIREIIDFSRNKRSLLKIQEIDLRKIVESTIQQHRYMEGADRITFGTDIRTEKLYNDTLRVEIILNNLISNAIKYSDKRKSDQYVNVITDSEGDNCIIEVEDNGIGISDDDQKRIFEMFFASEHNSMNSGLGLYITKETINKLGGSIEVESKRNVGTTFRVSLPNRTGG</sequence>
<dbReference type="PANTHER" id="PTHR43711">
    <property type="entry name" value="TWO-COMPONENT HISTIDINE KINASE"/>
    <property type="match status" value="1"/>
</dbReference>
<comment type="catalytic activity">
    <reaction evidence="1">
        <text>ATP + protein L-histidine = ADP + protein N-phospho-L-histidine.</text>
        <dbReference type="EC" id="2.7.13.3"/>
    </reaction>
</comment>
<keyword evidence="10" id="KW-1185">Reference proteome</keyword>
<dbReference type="PANTHER" id="PTHR43711:SF1">
    <property type="entry name" value="HISTIDINE KINASE 1"/>
    <property type="match status" value="1"/>
</dbReference>
<dbReference type="Pfam" id="PF02518">
    <property type="entry name" value="HATPase_c"/>
    <property type="match status" value="1"/>
</dbReference>
<dbReference type="eggNOG" id="COG4251">
    <property type="taxonomic scope" value="Bacteria"/>
</dbReference>
<dbReference type="PRINTS" id="PR00344">
    <property type="entry name" value="BCTRLSENSOR"/>
</dbReference>
<evidence type="ECO:0000256" key="5">
    <source>
        <dbReference type="ARBA" id="ARBA00022777"/>
    </source>
</evidence>
<dbReference type="STRING" id="1237149.C900_02678"/>
<dbReference type="Proteomes" id="UP000011135">
    <property type="component" value="Unassembled WGS sequence"/>
</dbReference>
<keyword evidence="5 9" id="KW-0418">Kinase</keyword>
<dbReference type="PROSITE" id="PS50109">
    <property type="entry name" value="HIS_KIN"/>
    <property type="match status" value="1"/>
</dbReference>
<protein>
    <recommendedName>
        <fullName evidence="2">histidine kinase</fullName>
        <ecNumber evidence="2">2.7.13.3</ecNumber>
    </recommendedName>
</protein>
<feature type="domain" description="Histidine kinase" evidence="8">
    <location>
        <begin position="213"/>
        <end position="424"/>
    </location>
</feature>
<dbReference type="EC" id="2.7.13.3" evidence="2"/>
<evidence type="ECO:0000259" key="8">
    <source>
        <dbReference type="PROSITE" id="PS50109"/>
    </source>
</evidence>
<dbReference type="InterPro" id="IPR050736">
    <property type="entry name" value="Sensor_HK_Regulatory"/>
</dbReference>
<evidence type="ECO:0000256" key="3">
    <source>
        <dbReference type="ARBA" id="ARBA00022553"/>
    </source>
</evidence>
<dbReference type="SUPFAM" id="SSF55874">
    <property type="entry name" value="ATPase domain of HSP90 chaperone/DNA topoisomerase II/histidine kinase"/>
    <property type="match status" value="1"/>
</dbReference>
<keyword evidence="4" id="KW-0808">Transferase</keyword>
<keyword evidence="7" id="KW-0812">Transmembrane</keyword>
<evidence type="ECO:0000256" key="2">
    <source>
        <dbReference type="ARBA" id="ARBA00012438"/>
    </source>
</evidence>
<dbReference type="CDD" id="cd00082">
    <property type="entry name" value="HisKA"/>
    <property type="match status" value="1"/>
</dbReference>